<proteinExistence type="predicted"/>
<dbReference type="Pfam" id="PF20408">
    <property type="entry name" value="Abhydrolase_11"/>
    <property type="match status" value="1"/>
</dbReference>
<dbReference type="EMBL" id="JAWLKE010000001">
    <property type="protein sequence ID" value="MDV6229447.1"/>
    <property type="molecule type" value="Genomic_DNA"/>
</dbReference>
<accession>A0ABU4AT78</accession>
<dbReference type="InterPro" id="IPR029058">
    <property type="entry name" value="AB_hydrolase_fold"/>
</dbReference>
<dbReference type="SUPFAM" id="SSF53474">
    <property type="entry name" value="alpha/beta-Hydrolases"/>
    <property type="match status" value="1"/>
</dbReference>
<dbReference type="Proteomes" id="UP001185899">
    <property type="component" value="Unassembled WGS sequence"/>
</dbReference>
<dbReference type="Gene3D" id="3.40.50.1820">
    <property type="entry name" value="alpha/beta hydrolase"/>
    <property type="match status" value="1"/>
</dbReference>
<dbReference type="GO" id="GO:0016787">
    <property type="term" value="F:hydrolase activity"/>
    <property type="evidence" value="ECO:0007669"/>
    <property type="project" value="UniProtKB-KW"/>
</dbReference>
<gene>
    <name evidence="2" type="ORF">R3P95_02720</name>
</gene>
<dbReference type="InterPro" id="IPR026555">
    <property type="entry name" value="NSL3/Tex30"/>
</dbReference>
<feature type="domain" description="KANL3/Tex30 alpha/beta hydrolase-like" evidence="1">
    <location>
        <begin position="33"/>
        <end position="208"/>
    </location>
</feature>
<organism evidence="2 3">
    <name type="scientific">Rhodococcus cercidiphylli</name>
    <dbReference type="NCBI Taxonomy" id="489916"/>
    <lineage>
        <taxon>Bacteria</taxon>
        <taxon>Bacillati</taxon>
        <taxon>Actinomycetota</taxon>
        <taxon>Actinomycetes</taxon>
        <taxon>Mycobacteriales</taxon>
        <taxon>Nocardiaceae</taxon>
        <taxon>Rhodococcus</taxon>
    </lineage>
</organism>
<protein>
    <submittedName>
        <fullName evidence="2">Alpha/beta family hydrolase</fullName>
    </submittedName>
</protein>
<comment type="caution">
    <text evidence="2">The sequence shown here is derived from an EMBL/GenBank/DDBJ whole genome shotgun (WGS) entry which is preliminary data.</text>
</comment>
<keyword evidence="3" id="KW-1185">Reference proteome</keyword>
<name>A0ABU4AT78_9NOCA</name>
<evidence type="ECO:0000259" key="1">
    <source>
        <dbReference type="Pfam" id="PF20408"/>
    </source>
</evidence>
<dbReference type="InterPro" id="IPR046879">
    <property type="entry name" value="KANL3/Tex30_Abhydrolase"/>
</dbReference>
<evidence type="ECO:0000313" key="3">
    <source>
        <dbReference type="Proteomes" id="UP001185899"/>
    </source>
</evidence>
<dbReference type="PANTHER" id="PTHR13136">
    <property type="entry name" value="TESTIS DEVELOPMENT PROTEIN PRTD"/>
    <property type="match status" value="1"/>
</dbReference>
<keyword evidence="2" id="KW-0378">Hydrolase</keyword>
<evidence type="ECO:0000313" key="2">
    <source>
        <dbReference type="EMBL" id="MDV6229447.1"/>
    </source>
</evidence>
<dbReference type="PANTHER" id="PTHR13136:SF11">
    <property type="entry name" value="TESTIS-EXPRESSED PROTEIN 30"/>
    <property type="match status" value="1"/>
</dbReference>
<sequence>MPELDGPDAPADIDLGGGVAFLHTPSIPSRGGLALTHGAGGNCESPLLQRIASVWAAAGFTVLRFDLPFRVRKPKGPPHPSRAAEDRLGIASAVDRLRAETSGFIAFGGHSYGGRQGSMIAAERPGLVDGLVLTSYPLHPPGKPDKARTQHLPELRTPTVVVHGTKDPFGTTTELSAALALVPAPTELVDIEGAGHDLAPMKYDAATKTLAGAASLFGAPTPDSSVVVPLFDPSR</sequence>
<dbReference type="RefSeq" id="WP_317547248.1">
    <property type="nucleotide sequence ID" value="NZ_JAWLKE010000001.1"/>
</dbReference>
<reference evidence="2 3" key="1">
    <citation type="submission" date="2023-10" db="EMBL/GenBank/DDBJ databases">
        <title>Development of a sustainable strategy for remediation of hydrocarbon-contaminated territories based on the waste exchange concept.</title>
        <authorList>
            <person name="Krivoruchko A."/>
        </authorList>
    </citation>
    <scope>NUCLEOTIDE SEQUENCE [LARGE SCALE GENOMIC DNA]</scope>
    <source>
        <strain evidence="2 3">IEGM 1322</strain>
    </source>
</reference>